<evidence type="ECO:0000313" key="4">
    <source>
        <dbReference type="Proteomes" id="UP000039865"/>
    </source>
</evidence>
<reference evidence="3 4" key="1">
    <citation type="submission" date="2014-06" db="EMBL/GenBank/DDBJ databases">
        <authorList>
            <person name="Swart Estienne"/>
        </authorList>
    </citation>
    <scope>NUCLEOTIDE SEQUENCE [LARGE SCALE GENOMIC DNA]</scope>
    <source>
        <strain evidence="3 4">130c</strain>
    </source>
</reference>
<feature type="compositionally biased region" description="Low complexity" evidence="2">
    <location>
        <begin position="475"/>
        <end position="485"/>
    </location>
</feature>
<dbReference type="Proteomes" id="UP000039865">
    <property type="component" value="Unassembled WGS sequence"/>
</dbReference>
<dbReference type="AlphaFoldDB" id="A0A078A8Z5"/>
<evidence type="ECO:0000256" key="1">
    <source>
        <dbReference type="SAM" id="Coils"/>
    </source>
</evidence>
<gene>
    <name evidence="3" type="primary">Contig15086.g16075</name>
    <name evidence="3" type="ORF">STYLEM_7671</name>
</gene>
<feature type="compositionally biased region" description="Low complexity" evidence="2">
    <location>
        <begin position="550"/>
        <end position="569"/>
    </location>
</feature>
<feature type="compositionally biased region" description="Polar residues" evidence="2">
    <location>
        <begin position="1"/>
        <end position="17"/>
    </location>
</feature>
<evidence type="ECO:0000313" key="3">
    <source>
        <dbReference type="EMBL" id="CDW78689.1"/>
    </source>
</evidence>
<feature type="compositionally biased region" description="Polar residues" evidence="2">
    <location>
        <begin position="441"/>
        <end position="469"/>
    </location>
</feature>
<proteinExistence type="predicted"/>
<evidence type="ECO:0000256" key="2">
    <source>
        <dbReference type="SAM" id="MobiDB-lite"/>
    </source>
</evidence>
<feature type="compositionally biased region" description="Polar residues" evidence="2">
    <location>
        <begin position="630"/>
        <end position="647"/>
    </location>
</feature>
<dbReference type="EMBL" id="CCKQ01007332">
    <property type="protein sequence ID" value="CDW78689.1"/>
    <property type="molecule type" value="Genomic_DNA"/>
</dbReference>
<feature type="region of interest" description="Disordered" evidence="2">
    <location>
        <begin position="629"/>
        <end position="691"/>
    </location>
</feature>
<keyword evidence="4" id="KW-1185">Reference proteome</keyword>
<feature type="region of interest" description="Disordered" evidence="2">
    <location>
        <begin position="235"/>
        <end position="328"/>
    </location>
</feature>
<dbReference type="OrthoDB" id="10667948at2759"/>
<feature type="coiled-coil region" evidence="1">
    <location>
        <begin position="201"/>
        <end position="233"/>
    </location>
</feature>
<feature type="region of interest" description="Disordered" evidence="2">
    <location>
        <begin position="542"/>
        <end position="594"/>
    </location>
</feature>
<sequence length="691" mass="79232">MSNENQQEQPHSSNSAYSAAGQFSRENPNSSTRVAQSSSKHKQRGEIQQRKKPIITSKRGMLEIQPQVSNFNRQQLAKGDEEIRDVSADRVLSDSYSNKMTAMNGVNTGGDYFMKKQSDSQEYIESVYSKNNHNLIDIMEDFDQLDASLGESDKSKAKEFIIKKIQRNPSNVQMSQQQQQQQYNKNLQNINIRNFNNSHEIANDEGRQQQQQNQAQQQQQQQYQQNQQQVQQQFRQSQQSWIKPSRQMSKRQQIRNQHSVKENQVTRNQQSQFQEGQYFSNSNQQNPYQQQQYNGTQKNQPIKKQTTHGNESSLQQHTDNIKSQQKRVARNTVYGVSFLDQGKQNQGSLVNAEYEQMSKVGSRASAMRSYHRQLKQSIGGGNQVTPLNINTNHLVHQQAQFQYGARPSESQQRMRMHRLNSAMEEQDNSAIRSQVTALPQTEDQDFQQVSSSNANKRAIHQSQSSSNFPQPRAFNSSYNQVNNNNYASFGQSQQQINSGGQSMQNEQAFRISINKEDKVKNHLTKDVNPNLNLMFYDFNDYGQTSKGRDSSSNQQPALQSQSQQRTHQQPIGDRLPSRQNQTRGSRRGPRDSQTKFYDQITNMNSDFSQRLGSPFPNFQKRTKVILPSIQHPSGMTGQSQSQLSNNPKSSNMHGGGHHHNPHHHKSQNSHHSPKRNASIGIVMEMINEEDP</sequence>
<protein>
    <submittedName>
        <fullName evidence="3">Uncharacterized protein</fullName>
    </submittedName>
</protein>
<feature type="region of interest" description="Disordered" evidence="2">
    <location>
        <begin position="1"/>
        <end position="59"/>
    </location>
</feature>
<feature type="region of interest" description="Disordered" evidence="2">
    <location>
        <begin position="441"/>
        <end position="485"/>
    </location>
</feature>
<accession>A0A078A8Z5</accession>
<feature type="compositionally biased region" description="Low complexity" evidence="2">
    <location>
        <begin position="277"/>
        <end position="300"/>
    </location>
</feature>
<organism evidence="3 4">
    <name type="scientific">Stylonychia lemnae</name>
    <name type="common">Ciliate</name>
    <dbReference type="NCBI Taxonomy" id="5949"/>
    <lineage>
        <taxon>Eukaryota</taxon>
        <taxon>Sar</taxon>
        <taxon>Alveolata</taxon>
        <taxon>Ciliophora</taxon>
        <taxon>Intramacronucleata</taxon>
        <taxon>Spirotrichea</taxon>
        <taxon>Stichotrichia</taxon>
        <taxon>Sporadotrichida</taxon>
        <taxon>Oxytrichidae</taxon>
        <taxon>Stylonychinae</taxon>
        <taxon>Stylonychia</taxon>
    </lineage>
</organism>
<feature type="compositionally biased region" description="Basic residues" evidence="2">
    <location>
        <begin position="655"/>
        <end position="674"/>
    </location>
</feature>
<keyword evidence="1" id="KW-0175">Coiled coil</keyword>
<name>A0A078A8Z5_STYLE</name>
<dbReference type="InParanoid" id="A0A078A8Z5"/>
<feature type="compositionally biased region" description="Polar residues" evidence="2">
    <location>
        <begin position="24"/>
        <end position="38"/>
    </location>
</feature>
<feature type="compositionally biased region" description="Polar residues" evidence="2">
    <location>
        <begin position="302"/>
        <end position="323"/>
    </location>
</feature>
<feature type="compositionally biased region" description="Polar residues" evidence="2">
    <location>
        <begin position="254"/>
        <end position="275"/>
    </location>
</feature>